<protein>
    <submittedName>
        <fullName evidence="1">Uncharacterized protein</fullName>
    </submittedName>
</protein>
<reference evidence="2" key="1">
    <citation type="submission" date="2016-10" db="EMBL/GenBank/DDBJ databases">
        <authorList>
            <person name="Varghese N."/>
            <person name="Submissions S."/>
        </authorList>
    </citation>
    <scope>NUCLEOTIDE SEQUENCE [LARGE SCALE GENOMIC DNA]</scope>
    <source>
        <strain evidence="2">DSM 3669</strain>
    </source>
</reference>
<dbReference type="EMBL" id="FOYM01000008">
    <property type="protein sequence ID" value="SFR02489.1"/>
    <property type="molecule type" value="Genomic_DNA"/>
</dbReference>
<evidence type="ECO:0000313" key="2">
    <source>
        <dbReference type="Proteomes" id="UP000199584"/>
    </source>
</evidence>
<proteinExistence type="predicted"/>
<accession>A0A1I6DAN3</accession>
<dbReference type="AlphaFoldDB" id="A0A1I6DAN3"/>
<organism evidence="1 2">
    <name type="scientific">Desulfoscipio geothermicus DSM 3669</name>
    <dbReference type="NCBI Taxonomy" id="1121426"/>
    <lineage>
        <taxon>Bacteria</taxon>
        <taxon>Bacillati</taxon>
        <taxon>Bacillota</taxon>
        <taxon>Clostridia</taxon>
        <taxon>Eubacteriales</taxon>
        <taxon>Desulfallaceae</taxon>
        <taxon>Desulfoscipio</taxon>
    </lineage>
</organism>
<dbReference type="RefSeq" id="WP_165608205.1">
    <property type="nucleotide sequence ID" value="NZ_FOYM01000008.1"/>
</dbReference>
<keyword evidence="2" id="KW-1185">Reference proteome</keyword>
<name>A0A1I6DAN3_9FIRM</name>
<sequence length="47" mass="5556">MRFLISRNSICYFGKVSELRQLMQSWSRSTVTLHEYIIAGQTLTYLN</sequence>
<dbReference type="Proteomes" id="UP000199584">
    <property type="component" value="Unassembled WGS sequence"/>
</dbReference>
<dbReference type="STRING" id="39060.SAMN05660706_10812"/>
<evidence type="ECO:0000313" key="1">
    <source>
        <dbReference type="EMBL" id="SFR02489.1"/>
    </source>
</evidence>
<gene>
    <name evidence="1" type="ORF">SAMN05660706_10812</name>
</gene>